<dbReference type="InterPro" id="IPR003759">
    <property type="entry name" value="Cbl-bd_cap"/>
</dbReference>
<dbReference type="CDD" id="cd00090">
    <property type="entry name" value="HTH_ARSR"/>
    <property type="match status" value="1"/>
</dbReference>
<organism evidence="7 8">
    <name type="scientific">Fimbriimonas ginsengisoli Gsoil 348</name>
    <dbReference type="NCBI Taxonomy" id="661478"/>
    <lineage>
        <taxon>Bacteria</taxon>
        <taxon>Bacillati</taxon>
        <taxon>Armatimonadota</taxon>
        <taxon>Fimbriimonadia</taxon>
        <taxon>Fimbriimonadales</taxon>
        <taxon>Fimbriimonadaceae</taxon>
        <taxon>Fimbriimonas</taxon>
    </lineage>
</organism>
<dbReference type="SMART" id="SM00418">
    <property type="entry name" value="HTH_ARSR"/>
    <property type="match status" value="1"/>
</dbReference>
<reference evidence="7 8" key="1">
    <citation type="journal article" date="2014" name="PLoS ONE">
        <title>The first complete genome sequence of the class fimbriimonadia in the phylum armatimonadetes.</title>
        <authorList>
            <person name="Hu Z.Y."/>
            <person name="Wang Y.Z."/>
            <person name="Im W.T."/>
            <person name="Wang S.Y."/>
            <person name="Zhao G.P."/>
            <person name="Zheng H.J."/>
            <person name="Quan Z.X."/>
        </authorList>
    </citation>
    <scope>NUCLEOTIDE SEQUENCE [LARGE SCALE GENOMIC DNA]</scope>
    <source>
        <strain evidence="7">Gsoil 348</strain>
    </source>
</reference>
<dbReference type="Gene3D" id="1.10.10.10">
    <property type="entry name" value="Winged helix-like DNA-binding domain superfamily/Winged helix DNA-binding domain"/>
    <property type="match status" value="1"/>
</dbReference>
<dbReference type="Pfam" id="PF01022">
    <property type="entry name" value="HTH_5"/>
    <property type="match status" value="1"/>
</dbReference>
<keyword evidence="3" id="KW-0804">Transcription</keyword>
<dbReference type="InterPro" id="IPR006158">
    <property type="entry name" value="Cobalamin-bd"/>
</dbReference>
<dbReference type="GO" id="GO:0031419">
    <property type="term" value="F:cobalamin binding"/>
    <property type="evidence" value="ECO:0007669"/>
    <property type="project" value="InterPro"/>
</dbReference>
<dbReference type="InterPro" id="IPR011991">
    <property type="entry name" value="ArsR-like_HTH"/>
</dbReference>
<dbReference type="GO" id="GO:0003677">
    <property type="term" value="F:DNA binding"/>
    <property type="evidence" value="ECO:0007669"/>
    <property type="project" value="UniProtKB-KW"/>
</dbReference>
<dbReference type="PANTHER" id="PTHR33154">
    <property type="entry name" value="TRANSCRIPTIONAL REGULATOR, ARSR FAMILY"/>
    <property type="match status" value="1"/>
</dbReference>
<dbReference type="eggNOG" id="COG0640">
    <property type="taxonomic scope" value="Bacteria"/>
</dbReference>
<keyword evidence="2" id="KW-0238">DNA-binding</keyword>
<dbReference type="InterPro" id="IPR051081">
    <property type="entry name" value="HTH_MetalResp_TranReg"/>
</dbReference>
<feature type="domain" description="B12-binding N-terminal" evidence="6">
    <location>
        <begin position="86"/>
        <end position="180"/>
    </location>
</feature>
<evidence type="ECO:0000256" key="2">
    <source>
        <dbReference type="ARBA" id="ARBA00023125"/>
    </source>
</evidence>
<evidence type="ECO:0000259" key="4">
    <source>
        <dbReference type="PROSITE" id="PS50987"/>
    </source>
</evidence>
<dbReference type="Pfam" id="PF02607">
    <property type="entry name" value="B12-binding_2"/>
    <property type="match status" value="1"/>
</dbReference>
<dbReference type="InterPro" id="IPR036390">
    <property type="entry name" value="WH_DNA-bd_sf"/>
</dbReference>
<evidence type="ECO:0000259" key="5">
    <source>
        <dbReference type="PROSITE" id="PS51332"/>
    </source>
</evidence>
<dbReference type="InterPro" id="IPR036724">
    <property type="entry name" value="Cobalamin-bd_sf"/>
</dbReference>
<dbReference type="Proteomes" id="UP000027982">
    <property type="component" value="Chromosome"/>
</dbReference>
<dbReference type="KEGG" id="fgi:OP10G_4518"/>
<dbReference type="STRING" id="661478.OP10G_4518"/>
<evidence type="ECO:0000256" key="3">
    <source>
        <dbReference type="ARBA" id="ARBA00023163"/>
    </source>
</evidence>
<dbReference type="EMBL" id="CP007139">
    <property type="protein sequence ID" value="AIE87886.1"/>
    <property type="molecule type" value="Genomic_DNA"/>
</dbReference>
<proteinExistence type="predicted"/>
<evidence type="ECO:0000313" key="8">
    <source>
        <dbReference type="Proteomes" id="UP000027982"/>
    </source>
</evidence>
<dbReference type="GO" id="GO:0003700">
    <property type="term" value="F:DNA-binding transcription factor activity"/>
    <property type="evidence" value="ECO:0007669"/>
    <property type="project" value="InterPro"/>
</dbReference>
<feature type="domain" description="HTH arsR-type" evidence="4">
    <location>
        <begin position="1"/>
        <end position="87"/>
    </location>
</feature>
<dbReference type="Gene3D" id="3.40.50.280">
    <property type="entry name" value="Cobalamin-binding domain"/>
    <property type="match status" value="1"/>
</dbReference>
<dbReference type="InterPro" id="IPR036594">
    <property type="entry name" value="Meth_synthase_dom"/>
</dbReference>
<dbReference type="Pfam" id="PF02310">
    <property type="entry name" value="B12-binding"/>
    <property type="match status" value="1"/>
</dbReference>
<dbReference type="OrthoDB" id="5756833at2"/>
<gene>
    <name evidence="7" type="ORF">OP10G_4518</name>
</gene>
<dbReference type="PROSITE" id="PS51337">
    <property type="entry name" value="B12_BINDING_NTER"/>
    <property type="match status" value="1"/>
</dbReference>
<dbReference type="SUPFAM" id="SSF46785">
    <property type="entry name" value="Winged helix' DNA-binding domain"/>
    <property type="match status" value="1"/>
</dbReference>
<dbReference type="SUPFAM" id="SSF52242">
    <property type="entry name" value="Cobalamin (vitamin B12)-binding domain"/>
    <property type="match status" value="1"/>
</dbReference>
<dbReference type="RefSeq" id="WP_025228236.1">
    <property type="nucleotide sequence ID" value="NZ_CP007139.1"/>
</dbReference>
<keyword evidence="8" id="KW-1185">Reference proteome</keyword>
<dbReference type="InterPro" id="IPR036388">
    <property type="entry name" value="WH-like_DNA-bd_sf"/>
</dbReference>
<dbReference type="eggNOG" id="COG5012">
    <property type="taxonomic scope" value="Bacteria"/>
</dbReference>
<dbReference type="HOGENOM" id="CLU_873603_0_0_0"/>
<dbReference type="AlphaFoldDB" id="A0A068NWR4"/>
<keyword evidence="1" id="KW-0805">Transcription regulation</keyword>
<name>A0A068NWR4_FIMGI</name>
<dbReference type="InterPro" id="IPR001845">
    <property type="entry name" value="HTH_ArsR_DNA-bd_dom"/>
</dbReference>
<evidence type="ECO:0000259" key="6">
    <source>
        <dbReference type="PROSITE" id="PS51337"/>
    </source>
</evidence>
<dbReference type="PROSITE" id="PS50987">
    <property type="entry name" value="HTH_ARSR_2"/>
    <property type="match status" value="1"/>
</dbReference>
<feature type="domain" description="B12-binding" evidence="5">
    <location>
        <begin position="179"/>
        <end position="310"/>
    </location>
</feature>
<protein>
    <submittedName>
        <fullName evidence="7">Cobalamin B12-binding domain protein</fullName>
    </submittedName>
</protein>
<evidence type="ECO:0000313" key="7">
    <source>
        <dbReference type="EMBL" id="AIE87886.1"/>
    </source>
</evidence>
<accession>A0A068NWR4</accession>
<dbReference type="PROSITE" id="PS51332">
    <property type="entry name" value="B12_BINDING"/>
    <property type="match status" value="1"/>
</dbReference>
<dbReference type="GO" id="GO:0046872">
    <property type="term" value="F:metal ion binding"/>
    <property type="evidence" value="ECO:0007669"/>
    <property type="project" value="InterPro"/>
</dbReference>
<dbReference type="SMART" id="SM01018">
    <property type="entry name" value="B12-binding_2"/>
    <property type="match status" value="1"/>
</dbReference>
<evidence type="ECO:0000256" key="1">
    <source>
        <dbReference type="ARBA" id="ARBA00023015"/>
    </source>
</evidence>
<dbReference type="Gene3D" id="1.10.1240.10">
    <property type="entry name" value="Methionine synthase domain"/>
    <property type="match status" value="1"/>
</dbReference>
<dbReference type="NCBIfam" id="NF033788">
    <property type="entry name" value="HTH_metalloreg"/>
    <property type="match status" value="1"/>
</dbReference>
<dbReference type="PANTHER" id="PTHR33154:SF28">
    <property type="entry name" value="HTH-TYPE TRANSCRIPTIONAL REGULATOR YGAV-RELATED"/>
    <property type="match status" value="1"/>
</dbReference>
<sequence length="318" mass="34934">MSNVYHELGETSRRLILAELRSGPKNVTDLVTSTGLKQPNVSNHLARMRQRQIVRAEKVGREVFYALASPEIEAIVHSACCQGKAAVCSEALEELTRAYAAAAIEGDEQACSEVMDVAFRARMALVDIYQEVLTPAMAIVGERYKSGEINAAQEHLASNVTERMMFRTMQLIGPTRRHDKTVILGCAPNGWHVIGLRMIADYLRFCGWKTLYLGANVPVACFVSAVHQYRPEMVLLSCSCSDAIGETLHLIAALDALRTDGLSFVIGAGGRCLESHRERFQDSPLDFTASSLREFATCHLPRIEQLTPATPVASAPSR</sequence>